<sequence length="96" mass="11448">MMETVMTTEEVAKLLKVSETTIYRQAEKFILPGFKIGRQWRFLRKELENFIQVRSSWKQKLQSLLDEFQQEGVKKGVTEEIVAQEASMVRINRRRK</sequence>
<reference evidence="2 3" key="1">
    <citation type="submission" date="2017-09" db="EMBL/GenBank/DDBJ databases">
        <title>Depth-based differentiation of microbial function through sediment-hosted aquifers and enrichment of novel symbionts in the deep terrestrial subsurface.</title>
        <authorList>
            <person name="Probst A.J."/>
            <person name="Ladd B."/>
            <person name="Jarett J.K."/>
            <person name="Geller-Mcgrath D.E."/>
            <person name="Sieber C.M."/>
            <person name="Emerson J.B."/>
            <person name="Anantharaman K."/>
            <person name="Thomas B.C."/>
            <person name="Malmstrom R."/>
            <person name="Stieglmeier M."/>
            <person name="Klingl A."/>
            <person name="Woyke T."/>
            <person name="Ryan C.M."/>
            <person name="Banfield J.F."/>
        </authorList>
    </citation>
    <scope>NUCLEOTIDE SEQUENCE [LARGE SCALE GENOMIC DNA]</scope>
    <source>
        <strain evidence="2">CG23_combo_of_CG06-09_8_20_14_all_48_7</strain>
    </source>
</reference>
<dbReference type="SUPFAM" id="SSF46955">
    <property type="entry name" value="Putative DNA-binding domain"/>
    <property type="match status" value="1"/>
</dbReference>
<dbReference type="GO" id="GO:0003677">
    <property type="term" value="F:DNA binding"/>
    <property type="evidence" value="ECO:0007669"/>
    <property type="project" value="InterPro"/>
</dbReference>
<feature type="domain" description="Helix-turn-helix" evidence="1">
    <location>
        <begin position="5"/>
        <end position="52"/>
    </location>
</feature>
<dbReference type="InterPro" id="IPR009061">
    <property type="entry name" value="DNA-bd_dom_put_sf"/>
</dbReference>
<dbReference type="AlphaFoldDB" id="A0A2G9YB79"/>
<evidence type="ECO:0000259" key="1">
    <source>
        <dbReference type="Pfam" id="PF12728"/>
    </source>
</evidence>
<evidence type="ECO:0000313" key="2">
    <source>
        <dbReference type="EMBL" id="PIP16464.1"/>
    </source>
</evidence>
<dbReference type="Proteomes" id="UP000230392">
    <property type="component" value="Unassembled WGS sequence"/>
</dbReference>
<accession>A0A2G9YB79</accession>
<dbReference type="EMBL" id="PCRF01000094">
    <property type="protein sequence ID" value="PIP16464.1"/>
    <property type="molecule type" value="Genomic_DNA"/>
</dbReference>
<gene>
    <name evidence="2" type="ORF">COX46_02060</name>
</gene>
<dbReference type="Pfam" id="PF12728">
    <property type="entry name" value="HTH_17"/>
    <property type="match status" value="1"/>
</dbReference>
<dbReference type="NCBIfam" id="TIGR01764">
    <property type="entry name" value="excise"/>
    <property type="match status" value="1"/>
</dbReference>
<dbReference type="InterPro" id="IPR010093">
    <property type="entry name" value="SinI_DNA-bd"/>
</dbReference>
<proteinExistence type="predicted"/>
<protein>
    <recommendedName>
        <fullName evidence="1">Helix-turn-helix domain-containing protein</fullName>
    </recommendedName>
</protein>
<name>A0A2G9YB79_9BACT</name>
<comment type="caution">
    <text evidence="2">The sequence shown here is derived from an EMBL/GenBank/DDBJ whole genome shotgun (WGS) entry which is preliminary data.</text>
</comment>
<dbReference type="InterPro" id="IPR041657">
    <property type="entry name" value="HTH_17"/>
</dbReference>
<organism evidence="2 3">
    <name type="scientific">bacterium (Candidatus Ratteibacteria) CG23_combo_of_CG06-09_8_20_14_all_48_7</name>
    <dbReference type="NCBI Taxonomy" id="2014292"/>
    <lineage>
        <taxon>Bacteria</taxon>
        <taxon>Candidatus Ratteibacteria</taxon>
    </lineage>
</organism>
<evidence type="ECO:0000313" key="3">
    <source>
        <dbReference type="Proteomes" id="UP000230392"/>
    </source>
</evidence>